<sequence>MQQLNGFDAFYVVQIENARSREMSAHGELVQKLESELENRRTGEAELRLTATKLRTEICRLEAELSVANGKIRRLLVQQDAQLAANAKRADEFKALCEENERRLQVAREKGEKFLEEKLQLNAEATEIEKLSVQLACSQKEVEASSLCCQHLVTYYQHKLGINI</sequence>
<proteinExistence type="predicted"/>
<dbReference type="AlphaFoldDB" id="A0A3R7H9F4"/>
<gene>
    <name evidence="2" type="ORF">BBJ29_003647</name>
</gene>
<keyword evidence="1" id="KW-0175">Coiled coil</keyword>
<evidence type="ECO:0000313" key="2">
    <source>
        <dbReference type="EMBL" id="RLN67096.1"/>
    </source>
</evidence>
<evidence type="ECO:0000313" key="3">
    <source>
        <dbReference type="Proteomes" id="UP000284657"/>
    </source>
</evidence>
<organism evidence="2 3">
    <name type="scientific">Phytophthora kernoviae</name>
    <dbReference type="NCBI Taxonomy" id="325452"/>
    <lineage>
        <taxon>Eukaryota</taxon>
        <taxon>Sar</taxon>
        <taxon>Stramenopiles</taxon>
        <taxon>Oomycota</taxon>
        <taxon>Peronosporomycetes</taxon>
        <taxon>Peronosporales</taxon>
        <taxon>Peronosporaceae</taxon>
        <taxon>Phytophthora</taxon>
    </lineage>
</organism>
<feature type="coiled-coil region" evidence="1">
    <location>
        <begin position="90"/>
        <end position="117"/>
    </location>
</feature>
<name>A0A3R7H9F4_9STRA</name>
<dbReference type="Proteomes" id="UP000284657">
    <property type="component" value="Unassembled WGS sequence"/>
</dbReference>
<comment type="caution">
    <text evidence="2">The sequence shown here is derived from an EMBL/GenBank/DDBJ whole genome shotgun (WGS) entry which is preliminary data.</text>
</comment>
<protein>
    <submittedName>
        <fullName evidence="2">Uncharacterized protein</fullName>
    </submittedName>
</protein>
<evidence type="ECO:0000256" key="1">
    <source>
        <dbReference type="SAM" id="Coils"/>
    </source>
</evidence>
<reference evidence="2 3" key="1">
    <citation type="submission" date="2018-07" db="EMBL/GenBank/DDBJ databases">
        <title>Genome sequencing of oomycete isolates from Chile give support for New Zealand origin for Phytophthora kernoviae and make available the first Nothophytophthora sp. genome.</title>
        <authorList>
            <person name="Studholme D.J."/>
            <person name="Sanfuentes E."/>
            <person name="Panda P."/>
            <person name="Hill R."/>
            <person name="Sambles C."/>
            <person name="Grant M."/>
            <person name="Williams N.M."/>
            <person name="Mcdougal R.L."/>
        </authorList>
    </citation>
    <scope>NUCLEOTIDE SEQUENCE [LARGE SCALE GENOMIC DNA]</scope>
    <source>
        <strain evidence="2">Chile7</strain>
    </source>
</reference>
<dbReference type="EMBL" id="MBAD02000480">
    <property type="protein sequence ID" value="RLN67096.1"/>
    <property type="molecule type" value="Genomic_DNA"/>
</dbReference>
<accession>A0A3R7H9F4</accession>